<keyword evidence="3" id="KW-1185">Reference proteome</keyword>
<name>A0A1H5ZQK4_9BACT</name>
<protein>
    <submittedName>
        <fullName evidence="2">Cysteine-rich secretory protein family protein</fullName>
    </submittedName>
</protein>
<dbReference type="AlphaFoldDB" id="A0A1H5ZQK4"/>
<evidence type="ECO:0000313" key="2">
    <source>
        <dbReference type="EMBL" id="SEG38481.1"/>
    </source>
</evidence>
<dbReference type="InterPro" id="IPR014044">
    <property type="entry name" value="CAP_dom"/>
</dbReference>
<evidence type="ECO:0000313" key="3">
    <source>
        <dbReference type="Proteomes" id="UP000236728"/>
    </source>
</evidence>
<dbReference type="InterPro" id="IPR035940">
    <property type="entry name" value="CAP_sf"/>
</dbReference>
<dbReference type="PANTHER" id="PTHR31157:SF1">
    <property type="entry name" value="SCP DOMAIN-CONTAINING PROTEIN"/>
    <property type="match status" value="1"/>
</dbReference>
<dbReference type="PANTHER" id="PTHR31157">
    <property type="entry name" value="SCP DOMAIN-CONTAINING PROTEIN"/>
    <property type="match status" value="1"/>
</dbReference>
<organism evidence="2 3">
    <name type="scientific">Bryocella elongata</name>
    <dbReference type="NCBI Taxonomy" id="863522"/>
    <lineage>
        <taxon>Bacteria</taxon>
        <taxon>Pseudomonadati</taxon>
        <taxon>Acidobacteriota</taxon>
        <taxon>Terriglobia</taxon>
        <taxon>Terriglobales</taxon>
        <taxon>Acidobacteriaceae</taxon>
        <taxon>Bryocella</taxon>
    </lineage>
</organism>
<dbReference type="EMBL" id="FNVA01000004">
    <property type="protein sequence ID" value="SEG38481.1"/>
    <property type="molecule type" value="Genomic_DNA"/>
</dbReference>
<evidence type="ECO:0000259" key="1">
    <source>
        <dbReference type="Pfam" id="PF00188"/>
    </source>
</evidence>
<dbReference type="Gene3D" id="3.40.33.10">
    <property type="entry name" value="CAP"/>
    <property type="match status" value="1"/>
</dbReference>
<feature type="domain" description="SCP" evidence="1">
    <location>
        <begin position="35"/>
        <end position="145"/>
    </location>
</feature>
<accession>A0A1H5ZQK4</accession>
<dbReference type="Proteomes" id="UP000236728">
    <property type="component" value="Unassembled WGS sequence"/>
</dbReference>
<dbReference type="SUPFAM" id="SSF55797">
    <property type="entry name" value="PR-1-like"/>
    <property type="match status" value="1"/>
</dbReference>
<dbReference type="CDD" id="cd05379">
    <property type="entry name" value="CAP_bacterial"/>
    <property type="match status" value="1"/>
</dbReference>
<dbReference type="Pfam" id="PF00188">
    <property type="entry name" value="CAP"/>
    <property type="match status" value="1"/>
</dbReference>
<proteinExistence type="predicted"/>
<reference evidence="2 3" key="1">
    <citation type="submission" date="2016-10" db="EMBL/GenBank/DDBJ databases">
        <authorList>
            <person name="de Groot N.N."/>
        </authorList>
    </citation>
    <scope>NUCLEOTIDE SEQUENCE [LARGE SCALE GENOMIC DNA]</scope>
    <source>
        <strain evidence="2 3">DSM 22489</strain>
    </source>
</reference>
<sequence>MCSLACLALAGLETSAVAQRSPTSLAEQYLFQSANQERASRGLPPLRWDASLYHAAYDHAREMAARETISHQFPGESELEVRGRYEGARFSLIAENVAMAPSVAVVHTAWMNSPGHRANLLDPRVDSIGISVLRRGNELYAVQDFDRSVKMLSLDEQEQRVATLVASGGAIDLLPATEDARRTCQMESGYAGERQPWFVMRYTAADLEHLPDALRERLGSGRYHQAAIGACPARDTKNFSAFNIAVLLYP</sequence>
<gene>
    <name evidence="2" type="ORF">SAMN05421819_2813</name>
</gene>